<reference evidence="13" key="2">
    <citation type="submission" date="2012-02" db="EMBL/GenBank/DDBJ databases">
        <authorList>
            <person name="Genoscope - CEA"/>
        </authorList>
    </citation>
    <scope>NUCLEOTIDE SEQUENCE</scope>
</reference>
<comment type="function">
    <text evidence="9">Condenses 4-methyl-5-(beta-hydroxyethyl)thiazole monophosphate (THZ-P) and 2-methyl-4-amino-5-hydroxymethyl pyrimidine pyrophosphate (HMP-PP) to form thiamine monophosphate (TMP).</text>
</comment>
<dbReference type="PANTHER" id="PTHR20857:SF15">
    <property type="entry name" value="THIAMINE-PHOSPHATE SYNTHASE"/>
    <property type="match status" value="1"/>
</dbReference>
<evidence type="ECO:0000256" key="2">
    <source>
        <dbReference type="ARBA" id="ARBA00022679"/>
    </source>
</evidence>
<evidence type="ECO:0000256" key="5">
    <source>
        <dbReference type="ARBA" id="ARBA00022977"/>
    </source>
</evidence>
<comment type="catalytic activity">
    <reaction evidence="8 9 10">
        <text>2-[(2R,5Z)-2-carboxy-4-methylthiazol-5(2H)-ylidene]ethyl phosphate + 4-amino-2-methyl-5-(diphosphooxymethyl)pyrimidine + 2 H(+) = thiamine phosphate + CO2 + diphosphate</text>
        <dbReference type="Rhea" id="RHEA:47844"/>
        <dbReference type="ChEBI" id="CHEBI:15378"/>
        <dbReference type="ChEBI" id="CHEBI:16526"/>
        <dbReference type="ChEBI" id="CHEBI:33019"/>
        <dbReference type="ChEBI" id="CHEBI:37575"/>
        <dbReference type="ChEBI" id="CHEBI:57841"/>
        <dbReference type="ChEBI" id="CHEBI:62899"/>
        <dbReference type="EC" id="2.5.1.3"/>
    </reaction>
</comment>
<dbReference type="AlphaFoldDB" id="H6RI86"/>
<dbReference type="UniPathway" id="UPA00060">
    <property type="reaction ID" value="UER00141"/>
</dbReference>
<evidence type="ECO:0000256" key="1">
    <source>
        <dbReference type="ARBA" id="ARBA00005165"/>
    </source>
</evidence>
<dbReference type="InterPro" id="IPR034291">
    <property type="entry name" value="TMP_synthase"/>
</dbReference>
<comment type="catalytic activity">
    <reaction evidence="6 9 10">
        <text>4-methyl-5-(2-phosphooxyethyl)-thiazole + 4-amino-2-methyl-5-(diphosphooxymethyl)pyrimidine + H(+) = thiamine phosphate + diphosphate</text>
        <dbReference type="Rhea" id="RHEA:22328"/>
        <dbReference type="ChEBI" id="CHEBI:15378"/>
        <dbReference type="ChEBI" id="CHEBI:33019"/>
        <dbReference type="ChEBI" id="CHEBI:37575"/>
        <dbReference type="ChEBI" id="CHEBI:57841"/>
        <dbReference type="ChEBI" id="CHEBI:58296"/>
        <dbReference type="EC" id="2.5.1.3"/>
    </reaction>
</comment>
<evidence type="ECO:0000256" key="7">
    <source>
        <dbReference type="ARBA" id="ARBA00047851"/>
    </source>
</evidence>
<feature type="binding site" evidence="9">
    <location>
        <position position="145"/>
    </location>
    <ligand>
        <name>4-amino-2-methyl-5-(diphosphooxymethyl)pyrimidine</name>
        <dbReference type="ChEBI" id="CHEBI:57841"/>
    </ligand>
</feature>
<dbReference type="GO" id="GO:0000287">
    <property type="term" value="F:magnesium ion binding"/>
    <property type="evidence" value="ECO:0007669"/>
    <property type="project" value="UniProtKB-UniRule"/>
</dbReference>
<feature type="binding site" evidence="9">
    <location>
        <position position="178"/>
    </location>
    <ligand>
        <name>2-[(2R,5Z)-2-carboxy-4-methylthiazol-5(2H)-ylidene]ethyl phosphate</name>
        <dbReference type="ChEBI" id="CHEBI:62899"/>
    </ligand>
</feature>
<gene>
    <name evidence="9 13" type="primary">thiE</name>
    <name evidence="13" type="ORF">VIS_S18BMA40020</name>
</gene>
<comment type="pathway">
    <text evidence="1 9 11">Cofactor biosynthesis; thiamine diphosphate biosynthesis; thiamine phosphate from 4-amino-2-methyl-5-diphosphomethylpyrimidine and 4-methyl-5-(2-phosphoethyl)-thiazole: step 1/1.</text>
</comment>
<dbReference type="PANTHER" id="PTHR20857">
    <property type="entry name" value="THIAMINE-PHOSPHATE PYROPHOSPHORYLASE"/>
    <property type="match status" value="1"/>
</dbReference>
<dbReference type="CDD" id="cd00564">
    <property type="entry name" value="TMP_TenI"/>
    <property type="match status" value="1"/>
</dbReference>
<feature type="domain" description="Thiamine phosphate synthase/TenI" evidence="12">
    <location>
        <begin position="26"/>
        <end position="198"/>
    </location>
</feature>
<dbReference type="NCBIfam" id="NF000736">
    <property type="entry name" value="PRK00043.2-3"/>
    <property type="match status" value="1"/>
</dbReference>
<dbReference type="InterPro" id="IPR036206">
    <property type="entry name" value="ThiamineP_synth_sf"/>
</dbReference>
<dbReference type="EC" id="2.5.1.3" evidence="9"/>
<feature type="binding site" evidence="9">
    <location>
        <position position="97"/>
    </location>
    <ligand>
        <name>Mg(2+)</name>
        <dbReference type="ChEBI" id="CHEBI:18420"/>
    </ligand>
</feature>
<evidence type="ECO:0000256" key="9">
    <source>
        <dbReference type="HAMAP-Rule" id="MF_00097"/>
    </source>
</evidence>
<dbReference type="InterPro" id="IPR022998">
    <property type="entry name" value="ThiamineP_synth_TenI"/>
</dbReference>
<dbReference type="Gene3D" id="3.20.20.70">
    <property type="entry name" value="Aldolase class I"/>
    <property type="match status" value="1"/>
</dbReference>
<dbReference type="NCBIfam" id="TIGR00693">
    <property type="entry name" value="thiE"/>
    <property type="match status" value="1"/>
</dbReference>
<protein>
    <recommendedName>
        <fullName evidence="9">Thiamine-phosphate synthase</fullName>
        <shortName evidence="9">TP synthase</shortName>
        <shortName evidence="9">TPS</shortName>
        <ecNumber evidence="9">2.5.1.3</ecNumber>
    </recommendedName>
    <alternativeName>
        <fullName evidence="9">Thiamine-phosphate pyrophosphorylase</fullName>
        <shortName evidence="9">TMP pyrophosphorylase</shortName>
        <shortName evidence="9">TMP-PPase</shortName>
    </alternativeName>
</protein>
<comment type="catalytic activity">
    <reaction evidence="7 9 10">
        <text>2-(2-carboxy-4-methylthiazol-5-yl)ethyl phosphate + 4-amino-2-methyl-5-(diphosphooxymethyl)pyrimidine + 2 H(+) = thiamine phosphate + CO2 + diphosphate</text>
        <dbReference type="Rhea" id="RHEA:47848"/>
        <dbReference type="ChEBI" id="CHEBI:15378"/>
        <dbReference type="ChEBI" id="CHEBI:16526"/>
        <dbReference type="ChEBI" id="CHEBI:33019"/>
        <dbReference type="ChEBI" id="CHEBI:37575"/>
        <dbReference type="ChEBI" id="CHEBI:57841"/>
        <dbReference type="ChEBI" id="CHEBI:62890"/>
        <dbReference type="EC" id="2.5.1.3"/>
    </reaction>
</comment>
<keyword evidence="4 9" id="KW-0460">Magnesium</keyword>
<dbReference type="EMBL" id="FO117617">
    <property type="protein sequence ID" value="CCG00798.1"/>
    <property type="molecule type" value="Genomic_DNA"/>
</dbReference>
<accession>H6RI86</accession>
<feature type="binding site" evidence="9">
    <location>
        <begin position="45"/>
        <end position="49"/>
    </location>
    <ligand>
        <name>4-amino-2-methyl-5-(diphosphooxymethyl)pyrimidine</name>
        <dbReference type="ChEBI" id="CHEBI:57841"/>
    </ligand>
</feature>
<sequence length="220" mass="24114">MSISTTSVTLKKEISSLHYISQGVGGDAHLEHIERVLNAGCNWVQLRMKNTPYEEVLETAYKVKIRCDEYNAQLIINDNVSIVQEVGAAGVHLGQHDMSTAEARKILGESKIIGGTANTLEQCIDHLKNGVDYIGVGPLRFTSTKEKLSPLLGFAGYSNLHQSYKQNQHKVPLIAIGGITSSDFEKLKDCGVDGIAVSGLLTQPNPEEIIKQVFSLWQTH</sequence>
<feature type="binding site" evidence="9">
    <location>
        <begin position="142"/>
        <end position="144"/>
    </location>
    <ligand>
        <name>2-[(2R,5Z)-2-carboxy-4-methylthiazol-5(2H)-ylidene]ethyl phosphate</name>
        <dbReference type="ChEBI" id="CHEBI:62899"/>
    </ligand>
</feature>
<comment type="similarity">
    <text evidence="9 10">Belongs to the thiamine-phosphate synthase family.</text>
</comment>
<comment type="caution">
    <text evidence="9">Lacks conserved residue(s) required for the propagation of feature annotation.</text>
</comment>
<dbReference type="GO" id="GO:0004789">
    <property type="term" value="F:thiamine-phosphate diphosphorylase activity"/>
    <property type="evidence" value="ECO:0007669"/>
    <property type="project" value="UniProtKB-UniRule"/>
</dbReference>
<keyword evidence="2 9" id="KW-0808">Transferase</keyword>
<evidence type="ECO:0000259" key="12">
    <source>
        <dbReference type="Pfam" id="PF02581"/>
    </source>
</evidence>
<organism evidence="13">
    <name type="scientific">uncultured Flavobacteriia bacterium</name>
    <dbReference type="NCBI Taxonomy" id="212695"/>
    <lineage>
        <taxon>Bacteria</taxon>
        <taxon>Pseudomonadati</taxon>
        <taxon>Bacteroidota</taxon>
        <taxon>Flavobacteriia</taxon>
        <taxon>environmental samples</taxon>
    </lineage>
</organism>
<evidence type="ECO:0000256" key="11">
    <source>
        <dbReference type="RuleBase" id="RU004253"/>
    </source>
</evidence>
<feature type="binding site" evidence="9">
    <location>
        <position position="78"/>
    </location>
    <ligand>
        <name>Mg(2+)</name>
        <dbReference type="ChEBI" id="CHEBI:18420"/>
    </ligand>
</feature>
<evidence type="ECO:0000256" key="6">
    <source>
        <dbReference type="ARBA" id="ARBA00047334"/>
    </source>
</evidence>
<dbReference type="SUPFAM" id="SSF51391">
    <property type="entry name" value="Thiamin phosphate synthase"/>
    <property type="match status" value="1"/>
</dbReference>
<dbReference type="HAMAP" id="MF_00097">
    <property type="entry name" value="TMP_synthase"/>
    <property type="match status" value="1"/>
</dbReference>
<dbReference type="InterPro" id="IPR013785">
    <property type="entry name" value="Aldolase_TIM"/>
</dbReference>
<proteinExistence type="inferred from homology"/>
<dbReference type="GO" id="GO:0005737">
    <property type="term" value="C:cytoplasm"/>
    <property type="evidence" value="ECO:0007669"/>
    <property type="project" value="TreeGrafter"/>
</dbReference>
<evidence type="ECO:0000256" key="4">
    <source>
        <dbReference type="ARBA" id="ARBA00022842"/>
    </source>
</evidence>
<feature type="binding site" evidence="9">
    <location>
        <position position="77"/>
    </location>
    <ligand>
        <name>4-amino-2-methyl-5-(diphosphooxymethyl)pyrimidine</name>
        <dbReference type="ChEBI" id="CHEBI:57841"/>
    </ligand>
</feature>
<evidence type="ECO:0000256" key="8">
    <source>
        <dbReference type="ARBA" id="ARBA00047883"/>
    </source>
</evidence>
<evidence type="ECO:0000313" key="13">
    <source>
        <dbReference type="EMBL" id="CCG00798.1"/>
    </source>
</evidence>
<feature type="binding site" evidence="9">
    <location>
        <position position="116"/>
    </location>
    <ligand>
        <name>4-amino-2-methyl-5-(diphosphooxymethyl)pyrimidine</name>
        <dbReference type="ChEBI" id="CHEBI:57841"/>
    </ligand>
</feature>
<reference evidence="13" key="1">
    <citation type="journal article" date="2012" name="Environ. Microbiol.">
        <title>Genomic content of uncultured Bacteroidetes from contrasting oceanic provinces in the North Atlantic Ocean.</title>
        <authorList>
            <person name="Gomez-Pereira P.R."/>
            <person name="Schuler M."/>
            <person name="Fuchs B.M."/>
            <person name="Bennke C."/>
            <person name="Teeling H."/>
            <person name="Waldmann J."/>
            <person name="Richter M."/>
            <person name="Barbe V."/>
            <person name="Bataille E."/>
            <person name="Glockner F.O."/>
            <person name="Amann R."/>
        </authorList>
    </citation>
    <scope>NUCLEOTIDE SEQUENCE</scope>
</reference>
<keyword evidence="5 9" id="KW-0784">Thiamine biosynthesis</keyword>
<dbReference type="Pfam" id="PF02581">
    <property type="entry name" value="TMP-TENI"/>
    <property type="match status" value="1"/>
</dbReference>
<comment type="cofactor">
    <cofactor evidence="9">
        <name>Mg(2+)</name>
        <dbReference type="ChEBI" id="CHEBI:18420"/>
    </cofactor>
    <text evidence="9">Binds 1 Mg(2+) ion per subunit.</text>
</comment>
<evidence type="ECO:0000256" key="3">
    <source>
        <dbReference type="ARBA" id="ARBA00022723"/>
    </source>
</evidence>
<keyword evidence="3 9" id="KW-0479">Metal-binding</keyword>
<dbReference type="GO" id="GO:0009228">
    <property type="term" value="P:thiamine biosynthetic process"/>
    <property type="evidence" value="ECO:0007669"/>
    <property type="project" value="UniProtKB-KW"/>
</dbReference>
<name>H6RI86_9BACT</name>
<dbReference type="GO" id="GO:0009229">
    <property type="term" value="P:thiamine diphosphate biosynthetic process"/>
    <property type="evidence" value="ECO:0007669"/>
    <property type="project" value="UniProtKB-UniRule"/>
</dbReference>
<evidence type="ECO:0000256" key="10">
    <source>
        <dbReference type="RuleBase" id="RU003826"/>
    </source>
</evidence>